<dbReference type="PIRSF" id="PIRSF009151">
    <property type="entry name" value="DUF779"/>
    <property type="match status" value="1"/>
</dbReference>
<accession>A0ABP7E7Y2</accession>
<dbReference type="InterPro" id="IPR008497">
    <property type="entry name" value="DUF779"/>
</dbReference>
<dbReference type="RefSeq" id="WP_344700607.1">
    <property type="nucleotide sequence ID" value="NZ_BAABCK010000002.1"/>
</dbReference>
<dbReference type="Proteomes" id="UP001500920">
    <property type="component" value="Unassembled WGS sequence"/>
</dbReference>
<dbReference type="Pfam" id="PF05610">
    <property type="entry name" value="DUF779"/>
    <property type="match status" value="1"/>
</dbReference>
<reference evidence="2" key="1">
    <citation type="journal article" date="2019" name="Int. J. Syst. Evol. Microbiol.">
        <title>The Global Catalogue of Microorganisms (GCM) 10K type strain sequencing project: providing services to taxonomists for standard genome sequencing and annotation.</title>
        <authorList>
            <consortium name="The Broad Institute Genomics Platform"/>
            <consortium name="The Broad Institute Genome Sequencing Center for Infectious Disease"/>
            <person name="Wu L."/>
            <person name="Ma J."/>
        </authorList>
    </citation>
    <scope>NUCLEOTIDE SEQUENCE [LARGE SCALE GENOMIC DNA]</scope>
    <source>
        <strain evidence="2">JCM 16981</strain>
    </source>
</reference>
<proteinExistence type="predicted"/>
<gene>
    <name evidence="1" type="ORF">GCM10022378_00430</name>
</gene>
<protein>
    <submittedName>
        <fullName evidence="1">DUF779 domain-containing protein</fullName>
    </submittedName>
</protein>
<keyword evidence="2" id="KW-1185">Reference proteome</keyword>
<organism evidence="1 2">
    <name type="scientific">Salinicoccus jeotgali</name>
    <dbReference type="NCBI Taxonomy" id="381634"/>
    <lineage>
        <taxon>Bacteria</taxon>
        <taxon>Bacillati</taxon>
        <taxon>Bacillota</taxon>
        <taxon>Bacilli</taxon>
        <taxon>Bacillales</taxon>
        <taxon>Staphylococcaceae</taxon>
        <taxon>Salinicoccus</taxon>
    </lineage>
</organism>
<evidence type="ECO:0000313" key="2">
    <source>
        <dbReference type="Proteomes" id="UP001500920"/>
    </source>
</evidence>
<sequence>MPELKAIDATEAAKELIRDLKKEHGDLIFHQSGGCCDGSSPMCLKEGTMIIGDADVKLGEIEGVPFYMHRRQYEYWKHTSLTLDVVEGIGGMFSVEGPRGVRFHIRSEPIDSTESS</sequence>
<evidence type="ECO:0000313" key="1">
    <source>
        <dbReference type="EMBL" id="GAA3713510.1"/>
    </source>
</evidence>
<comment type="caution">
    <text evidence="1">The sequence shown here is derived from an EMBL/GenBank/DDBJ whole genome shotgun (WGS) entry which is preliminary data.</text>
</comment>
<name>A0ABP7E7Y2_9STAP</name>
<dbReference type="EMBL" id="BAABCK010000002">
    <property type="protein sequence ID" value="GAA3713510.1"/>
    <property type="molecule type" value="Genomic_DNA"/>
</dbReference>